<sequence>MSESSSSNNLTVFAQTSKNKKCDYCNIIMGKQSFLRPHSDNLQHEHATFISTSSSQINNAPDTLQVNSNFENYDNFEPTLEANFFENEFANILQTEEIEHIISLQSDEYNNINTILYCMDEVERFIAIQFQNAESSEEPAKFEFEIELDSGLLDAIELGQDLETNPLNLEKIKSSFAQLTKILTLLLESG</sequence>
<evidence type="ECO:0000313" key="1">
    <source>
        <dbReference type="EMBL" id="CAG8676899.1"/>
    </source>
</evidence>
<feature type="non-terminal residue" evidence="1">
    <location>
        <position position="190"/>
    </location>
</feature>
<comment type="caution">
    <text evidence="1">The sequence shown here is derived from an EMBL/GenBank/DDBJ whole genome shotgun (WGS) entry which is preliminary data.</text>
</comment>
<evidence type="ECO:0000313" key="2">
    <source>
        <dbReference type="Proteomes" id="UP000789366"/>
    </source>
</evidence>
<reference evidence="1" key="1">
    <citation type="submission" date="2021-06" db="EMBL/GenBank/DDBJ databases">
        <authorList>
            <person name="Kallberg Y."/>
            <person name="Tangrot J."/>
            <person name="Rosling A."/>
        </authorList>
    </citation>
    <scope>NUCLEOTIDE SEQUENCE</scope>
    <source>
        <strain evidence="1">28 12/20/2015</strain>
    </source>
</reference>
<dbReference type="Proteomes" id="UP000789366">
    <property type="component" value="Unassembled WGS sequence"/>
</dbReference>
<dbReference type="EMBL" id="CAJVPW010017482">
    <property type="protein sequence ID" value="CAG8676899.1"/>
    <property type="molecule type" value="Genomic_DNA"/>
</dbReference>
<name>A0ACA9NXV2_9GLOM</name>
<keyword evidence="2" id="KW-1185">Reference proteome</keyword>
<organism evidence="1 2">
    <name type="scientific">Cetraspora pellucida</name>
    <dbReference type="NCBI Taxonomy" id="1433469"/>
    <lineage>
        <taxon>Eukaryota</taxon>
        <taxon>Fungi</taxon>
        <taxon>Fungi incertae sedis</taxon>
        <taxon>Mucoromycota</taxon>
        <taxon>Glomeromycotina</taxon>
        <taxon>Glomeromycetes</taxon>
        <taxon>Diversisporales</taxon>
        <taxon>Gigasporaceae</taxon>
        <taxon>Cetraspora</taxon>
    </lineage>
</organism>
<accession>A0ACA9NXV2</accession>
<protein>
    <submittedName>
        <fullName evidence="1">12885_t:CDS:1</fullName>
    </submittedName>
</protein>
<proteinExistence type="predicted"/>
<gene>
    <name evidence="1" type="ORF">SPELUC_LOCUS9950</name>
</gene>